<dbReference type="EMBL" id="CM008048">
    <property type="protein sequence ID" value="PAN22076.1"/>
    <property type="molecule type" value="Genomic_DNA"/>
</dbReference>
<evidence type="ECO:0000256" key="1">
    <source>
        <dbReference type="SAM" id="MobiDB-lite"/>
    </source>
</evidence>
<feature type="region of interest" description="Disordered" evidence="1">
    <location>
        <begin position="25"/>
        <end position="47"/>
    </location>
</feature>
<dbReference type="Gramene" id="PAN22076">
    <property type="protein sequence ID" value="PAN22076"/>
    <property type="gene ID" value="PAHAL_3G511200"/>
</dbReference>
<dbReference type="AlphaFoldDB" id="A0A2S3HFT3"/>
<evidence type="ECO:0000313" key="2">
    <source>
        <dbReference type="EMBL" id="PAN22076.1"/>
    </source>
</evidence>
<organism evidence="2">
    <name type="scientific">Panicum hallii</name>
    <dbReference type="NCBI Taxonomy" id="206008"/>
    <lineage>
        <taxon>Eukaryota</taxon>
        <taxon>Viridiplantae</taxon>
        <taxon>Streptophyta</taxon>
        <taxon>Embryophyta</taxon>
        <taxon>Tracheophyta</taxon>
        <taxon>Spermatophyta</taxon>
        <taxon>Magnoliopsida</taxon>
        <taxon>Liliopsida</taxon>
        <taxon>Poales</taxon>
        <taxon>Poaceae</taxon>
        <taxon>PACMAD clade</taxon>
        <taxon>Panicoideae</taxon>
        <taxon>Panicodae</taxon>
        <taxon>Paniceae</taxon>
        <taxon>Panicinae</taxon>
        <taxon>Panicum</taxon>
        <taxon>Panicum sect. Panicum</taxon>
    </lineage>
</organism>
<feature type="compositionally biased region" description="Basic residues" evidence="1">
    <location>
        <begin position="29"/>
        <end position="39"/>
    </location>
</feature>
<protein>
    <submittedName>
        <fullName evidence="2">Uncharacterized protein</fullName>
    </submittedName>
</protein>
<sequence>MDPSGFRLFGSELKLHAATFIQAAVGSHSHCRREKRRKKQRDEQKDK</sequence>
<name>A0A2S3HFT3_9POAL</name>
<gene>
    <name evidence="2" type="ORF">PAHAL_3G511200</name>
</gene>
<reference evidence="2" key="1">
    <citation type="submission" date="2018-04" db="EMBL/GenBank/DDBJ databases">
        <title>WGS assembly of Panicum hallii.</title>
        <authorList>
            <person name="Lovell J."/>
            <person name="Jenkins J."/>
            <person name="Lowry D."/>
            <person name="Mamidi S."/>
            <person name="Sreedasyam A."/>
            <person name="Weng X."/>
            <person name="Barry K."/>
            <person name="Bonette J."/>
            <person name="Campitelli B."/>
            <person name="Daum C."/>
            <person name="Gordon S."/>
            <person name="Gould B."/>
            <person name="Lipzen A."/>
            <person name="Macqueen A."/>
            <person name="Palacio-Mejia J."/>
            <person name="Plott C."/>
            <person name="Shakirov E."/>
            <person name="Shu S."/>
            <person name="Yoshinaga Y."/>
            <person name="Zane M."/>
            <person name="Rokhsar D."/>
            <person name="Grimwood J."/>
            <person name="Schmutz J."/>
            <person name="Juenger T."/>
        </authorList>
    </citation>
    <scope>NUCLEOTIDE SEQUENCE [LARGE SCALE GENOMIC DNA]</scope>
    <source>
        <strain evidence="2">FIL2</strain>
    </source>
</reference>
<dbReference type="Proteomes" id="UP000243499">
    <property type="component" value="Chromosome 3"/>
</dbReference>
<accession>A0A2S3HFT3</accession>
<proteinExistence type="predicted"/>